<reference evidence="3" key="1">
    <citation type="journal article" date="2014" name="Proc. Natl. Acad. Sci. U.S.A.">
        <title>Extensive sampling of basidiomycete genomes demonstrates inadequacy of the white-rot/brown-rot paradigm for wood decay fungi.</title>
        <authorList>
            <person name="Riley R."/>
            <person name="Salamov A.A."/>
            <person name="Brown D.W."/>
            <person name="Nagy L.G."/>
            <person name="Floudas D."/>
            <person name="Held B.W."/>
            <person name="Levasseur A."/>
            <person name="Lombard V."/>
            <person name="Morin E."/>
            <person name="Otillar R."/>
            <person name="Lindquist E.A."/>
            <person name="Sun H."/>
            <person name="LaButti K.M."/>
            <person name="Schmutz J."/>
            <person name="Jabbour D."/>
            <person name="Luo H."/>
            <person name="Baker S.E."/>
            <person name="Pisabarro A.G."/>
            <person name="Walton J.D."/>
            <person name="Blanchette R.A."/>
            <person name="Henrissat B."/>
            <person name="Martin F."/>
            <person name="Cullen D."/>
            <person name="Hibbett D.S."/>
            <person name="Grigoriev I.V."/>
        </authorList>
    </citation>
    <scope>NUCLEOTIDE SEQUENCE [LARGE SCALE GENOMIC DNA]</scope>
    <source>
        <strain evidence="3">CBS 339.88</strain>
    </source>
</reference>
<protein>
    <submittedName>
        <fullName evidence="2">Uncharacterized protein</fullName>
    </submittedName>
</protein>
<feature type="region of interest" description="Disordered" evidence="1">
    <location>
        <begin position="200"/>
        <end position="263"/>
    </location>
</feature>
<evidence type="ECO:0000313" key="3">
    <source>
        <dbReference type="Proteomes" id="UP000027222"/>
    </source>
</evidence>
<dbReference type="HOGENOM" id="CLU_1057844_0_0_1"/>
<sequence length="263" mass="28157">MHTVGGAAARTANAFTKIAFAFVTSTRLAEVGGVAKRERRHANGVRVGFLDPVRKAAALFTSRQRRFKVARPSLPPGCGPTWEGSQSGLRGHDAQGEALEEGDPSIAHSERRRPCSSSSNSVEVSGTVNANRSQPPPAPLPQQPHDHGAPDVTRMATRHAARRTQTLSICDDVCVIIARPPTDIQDDAFLPQPPPTPLLQQHADQAPESSKAATQGREREHCPSVTMIVSLPFHRQPPNPPLSTSPGGFDTRETRTSMAPTGS</sequence>
<proteinExistence type="predicted"/>
<organism evidence="2 3">
    <name type="scientific">Galerina marginata (strain CBS 339.88)</name>
    <dbReference type="NCBI Taxonomy" id="685588"/>
    <lineage>
        <taxon>Eukaryota</taxon>
        <taxon>Fungi</taxon>
        <taxon>Dikarya</taxon>
        <taxon>Basidiomycota</taxon>
        <taxon>Agaricomycotina</taxon>
        <taxon>Agaricomycetes</taxon>
        <taxon>Agaricomycetidae</taxon>
        <taxon>Agaricales</taxon>
        <taxon>Agaricineae</taxon>
        <taxon>Strophariaceae</taxon>
        <taxon>Galerina</taxon>
    </lineage>
</organism>
<keyword evidence="3" id="KW-1185">Reference proteome</keyword>
<accession>A0A067T672</accession>
<gene>
    <name evidence="2" type="ORF">GALMADRAFT_138896</name>
</gene>
<feature type="compositionally biased region" description="Low complexity" evidence="1">
    <location>
        <begin position="115"/>
        <end position="125"/>
    </location>
</feature>
<dbReference type="EMBL" id="KL142376">
    <property type="protein sequence ID" value="KDR77852.1"/>
    <property type="molecule type" value="Genomic_DNA"/>
</dbReference>
<feature type="region of interest" description="Disordered" evidence="1">
    <location>
        <begin position="70"/>
        <end position="152"/>
    </location>
</feature>
<evidence type="ECO:0000313" key="2">
    <source>
        <dbReference type="EMBL" id="KDR77852.1"/>
    </source>
</evidence>
<name>A0A067T672_GALM3</name>
<dbReference type="Proteomes" id="UP000027222">
    <property type="component" value="Unassembled WGS sequence"/>
</dbReference>
<dbReference type="AlphaFoldDB" id="A0A067T672"/>
<evidence type="ECO:0000256" key="1">
    <source>
        <dbReference type="SAM" id="MobiDB-lite"/>
    </source>
</evidence>